<proteinExistence type="predicted"/>
<feature type="chain" id="PRO_5001923937" description="Fimbrillin-A associated anchor protein Mfa1 and Mfa2" evidence="1">
    <location>
        <begin position="22"/>
        <end position="299"/>
    </location>
</feature>
<evidence type="ECO:0000313" key="2">
    <source>
        <dbReference type="EMBL" id="KGF36956.1"/>
    </source>
</evidence>
<dbReference type="RefSeq" id="WP_036871512.1">
    <property type="nucleotide sequence ID" value="NZ_JRNN01000021.1"/>
</dbReference>
<dbReference type="AlphaFoldDB" id="A0A095ZRD8"/>
<comment type="caution">
    <text evidence="2">The sequence shown here is derived from an EMBL/GenBank/DDBJ whole genome shotgun (WGS) entry which is preliminary data.</text>
</comment>
<reference evidence="2 3" key="1">
    <citation type="submission" date="2014-07" db="EMBL/GenBank/DDBJ databases">
        <authorList>
            <person name="McCorrison J."/>
            <person name="Sanka R."/>
            <person name="Torralba M."/>
            <person name="Gillis M."/>
            <person name="Haft D.H."/>
            <person name="Methe B."/>
            <person name="Sutton G."/>
            <person name="Nelson K.E."/>
        </authorList>
    </citation>
    <scope>NUCLEOTIDE SEQUENCE [LARGE SCALE GENOMIC DNA]</scope>
    <source>
        <strain evidence="2 3">DNF00853</strain>
    </source>
</reference>
<evidence type="ECO:0000256" key="1">
    <source>
        <dbReference type="SAM" id="SignalP"/>
    </source>
</evidence>
<keyword evidence="1" id="KW-0732">Signal</keyword>
<feature type="signal peptide" evidence="1">
    <location>
        <begin position="1"/>
        <end position="21"/>
    </location>
</feature>
<organism evidence="2 3">
    <name type="scientific">Hoylesella buccalis DNF00853</name>
    <dbReference type="NCBI Taxonomy" id="1401074"/>
    <lineage>
        <taxon>Bacteria</taxon>
        <taxon>Pseudomonadati</taxon>
        <taxon>Bacteroidota</taxon>
        <taxon>Bacteroidia</taxon>
        <taxon>Bacteroidales</taxon>
        <taxon>Prevotellaceae</taxon>
        <taxon>Hoylesella</taxon>
    </lineage>
</organism>
<sequence length="299" mass="32945">MKKTMKILATALLLSAICLSACEKPSLTEETDTEEQEAKDLFHLTFHVAQFEHIPFNQAVDMSRATDVKQVCTRISLALFKDGVKVKNIHQNTKDAHFGKIDVTLSAGTYQVVAIAHSGSGSATITSPEEISFPKNKMTDTFYYCQEVTVGGNASYQLEMKRAVAMFRLVTTDAMPTAVKTMKFYYTGGSSTFNAVTGVGAKNSRQTEERTVTDAQHTGSGQFDVYTFPHTPSDVLKITVSALNASGDVIAERTFEEVPVKVNEITQYKGSLFQGTTPADANVFSFSVQDEWTKKEYNY</sequence>
<dbReference type="EMBL" id="JRNN01000021">
    <property type="protein sequence ID" value="KGF36956.1"/>
    <property type="molecule type" value="Genomic_DNA"/>
</dbReference>
<gene>
    <name evidence="2" type="ORF">HMPREF2137_00940</name>
</gene>
<evidence type="ECO:0000313" key="3">
    <source>
        <dbReference type="Proteomes" id="UP000029556"/>
    </source>
</evidence>
<name>A0A095ZRD8_9BACT</name>
<accession>A0A095ZRD8</accession>
<dbReference type="OrthoDB" id="1081401at2"/>
<protein>
    <recommendedName>
        <fullName evidence="4">Fimbrillin-A associated anchor protein Mfa1 and Mfa2</fullName>
    </recommendedName>
</protein>
<evidence type="ECO:0008006" key="4">
    <source>
        <dbReference type="Google" id="ProtNLM"/>
    </source>
</evidence>
<dbReference type="Proteomes" id="UP000029556">
    <property type="component" value="Unassembled WGS sequence"/>
</dbReference>